<organism evidence="3">
    <name type="scientific">Melampsora larici-populina (strain 98AG31 / pathotype 3-4-7)</name>
    <name type="common">Poplar leaf rust fungus</name>
    <dbReference type="NCBI Taxonomy" id="747676"/>
    <lineage>
        <taxon>Eukaryota</taxon>
        <taxon>Fungi</taxon>
        <taxon>Dikarya</taxon>
        <taxon>Basidiomycota</taxon>
        <taxon>Pucciniomycotina</taxon>
        <taxon>Pucciniomycetes</taxon>
        <taxon>Pucciniales</taxon>
        <taxon>Melampsoraceae</taxon>
        <taxon>Melampsora</taxon>
    </lineage>
</organism>
<dbReference type="Proteomes" id="UP000001072">
    <property type="component" value="Unassembled WGS sequence"/>
</dbReference>
<evidence type="ECO:0000313" key="2">
    <source>
        <dbReference type="EMBL" id="EGF99047.1"/>
    </source>
</evidence>
<gene>
    <name evidence="2" type="ORF">MELLADRAFT_113049</name>
</gene>
<dbReference type="HOGENOM" id="CLU_1865560_0_0_1"/>
<protein>
    <submittedName>
        <fullName evidence="2">Uncharacterized protein</fullName>
    </submittedName>
</protein>
<evidence type="ECO:0000256" key="1">
    <source>
        <dbReference type="SAM" id="MobiDB-lite"/>
    </source>
</evidence>
<dbReference type="KEGG" id="mlr:MELLADRAFT_113049"/>
<sequence>MDRVRITCTGSKFVTRKDLQADSEDENEKVKPQGRRGNAEQLQAESLLAYYGEPFHRAAGPNQKADDVTKAPLSYPCTWCADDPKKPVVVRVSLSNLTTNLKTHRDGHTADGRSKTGCPGIFNLAVITDNSLSPFSV</sequence>
<dbReference type="InParanoid" id="F4S8L8"/>
<proteinExistence type="predicted"/>
<evidence type="ECO:0000313" key="3">
    <source>
        <dbReference type="Proteomes" id="UP000001072"/>
    </source>
</evidence>
<dbReference type="EMBL" id="GL883165">
    <property type="protein sequence ID" value="EGF99047.1"/>
    <property type="molecule type" value="Genomic_DNA"/>
</dbReference>
<dbReference type="AlphaFoldDB" id="F4S8L8"/>
<accession>F4S8L8</accession>
<feature type="region of interest" description="Disordered" evidence="1">
    <location>
        <begin position="17"/>
        <end position="39"/>
    </location>
</feature>
<keyword evidence="3" id="KW-1185">Reference proteome</keyword>
<dbReference type="RefSeq" id="XP_007417728.1">
    <property type="nucleotide sequence ID" value="XM_007417666.1"/>
</dbReference>
<reference evidence="3" key="1">
    <citation type="journal article" date="2011" name="Proc. Natl. Acad. Sci. U.S.A.">
        <title>Obligate biotrophy features unraveled by the genomic analysis of rust fungi.</title>
        <authorList>
            <person name="Duplessis S."/>
            <person name="Cuomo C.A."/>
            <person name="Lin Y.-C."/>
            <person name="Aerts A."/>
            <person name="Tisserant E."/>
            <person name="Veneault-Fourrey C."/>
            <person name="Joly D.L."/>
            <person name="Hacquard S."/>
            <person name="Amselem J."/>
            <person name="Cantarel B.L."/>
            <person name="Chiu R."/>
            <person name="Coutinho P.M."/>
            <person name="Feau N."/>
            <person name="Field M."/>
            <person name="Frey P."/>
            <person name="Gelhaye E."/>
            <person name="Goldberg J."/>
            <person name="Grabherr M.G."/>
            <person name="Kodira C.D."/>
            <person name="Kohler A."/>
            <person name="Kuees U."/>
            <person name="Lindquist E.A."/>
            <person name="Lucas S.M."/>
            <person name="Mago R."/>
            <person name="Mauceli E."/>
            <person name="Morin E."/>
            <person name="Murat C."/>
            <person name="Pangilinan J.L."/>
            <person name="Park R."/>
            <person name="Pearson M."/>
            <person name="Quesneville H."/>
            <person name="Rouhier N."/>
            <person name="Sakthikumar S."/>
            <person name="Salamov A.A."/>
            <person name="Schmutz J."/>
            <person name="Selles B."/>
            <person name="Shapiro H."/>
            <person name="Tanguay P."/>
            <person name="Tuskan G.A."/>
            <person name="Henrissat B."/>
            <person name="Van de Peer Y."/>
            <person name="Rouze P."/>
            <person name="Ellis J.G."/>
            <person name="Dodds P.N."/>
            <person name="Schein J.E."/>
            <person name="Zhong S."/>
            <person name="Hamelin R.C."/>
            <person name="Grigoriev I.V."/>
            <person name="Szabo L.J."/>
            <person name="Martin F."/>
        </authorList>
    </citation>
    <scope>NUCLEOTIDE SEQUENCE [LARGE SCALE GENOMIC DNA]</scope>
    <source>
        <strain evidence="3">98AG31 / pathotype 3-4-7</strain>
    </source>
</reference>
<name>F4S8L8_MELLP</name>
<dbReference type="VEuPathDB" id="FungiDB:MELLADRAFT_113049"/>
<dbReference type="GeneID" id="18924863"/>